<accession>A0A543DZ71</accession>
<dbReference type="OrthoDB" id="9778912at2"/>
<dbReference type="SUPFAM" id="SSF51412">
    <property type="entry name" value="Inosine monophosphate dehydrogenase (IMPDH)"/>
    <property type="match status" value="1"/>
</dbReference>
<protein>
    <submittedName>
        <fullName evidence="4">NAD(P)H-dependent flavin oxidoreductase YrpB (Nitropropane dioxygenase family)</fullName>
    </submittedName>
</protein>
<dbReference type="InterPro" id="IPR013785">
    <property type="entry name" value="Aldolase_TIM"/>
</dbReference>
<reference evidence="4 5" key="1">
    <citation type="submission" date="2019-06" db="EMBL/GenBank/DDBJ databases">
        <title>Sequencing the genomes of 1000 actinobacteria strains.</title>
        <authorList>
            <person name="Klenk H.-P."/>
        </authorList>
    </citation>
    <scope>NUCLEOTIDE SEQUENCE [LARGE SCALE GENOMIC DNA]</scope>
    <source>
        <strain evidence="4 5">DSM 45301</strain>
    </source>
</reference>
<dbReference type="GO" id="GO:0051213">
    <property type="term" value="F:dioxygenase activity"/>
    <property type="evidence" value="ECO:0007669"/>
    <property type="project" value="UniProtKB-KW"/>
</dbReference>
<keyword evidence="3" id="KW-0560">Oxidoreductase</keyword>
<dbReference type="RefSeq" id="WP_142049214.1">
    <property type="nucleotide sequence ID" value="NZ_VFPA01000001.1"/>
</dbReference>
<dbReference type="AlphaFoldDB" id="A0A543DZ71"/>
<gene>
    <name evidence="4" type="ORF">FB558_1403</name>
</gene>
<evidence type="ECO:0000256" key="2">
    <source>
        <dbReference type="ARBA" id="ARBA00022643"/>
    </source>
</evidence>
<proteinExistence type="predicted"/>
<keyword evidence="4" id="KW-0223">Dioxygenase</keyword>
<organism evidence="4 5">
    <name type="scientific">Pseudonocardia kunmingensis</name>
    <dbReference type="NCBI Taxonomy" id="630975"/>
    <lineage>
        <taxon>Bacteria</taxon>
        <taxon>Bacillati</taxon>
        <taxon>Actinomycetota</taxon>
        <taxon>Actinomycetes</taxon>
        <taxon>Pseudonocardiales</taxon>
        <taxon>Pseudonocardiaceae</taxon>
        <taxon>Pseudonocardia</taxon>
    </lineage>
</organism>
<name>A0A543DZ71_9PSEU</name>
<evidence type="ECO:0000256" key="3">
    <source>
        <dbReference type="ARBA" id="ARBA00023002"/>
    </source>
</evidence>
<comment type="caution">
    <text evidence="4">The sequence shown here is derived from an EMBL/GenBank/DDBJ whole genome shotgun (WGS) entry which is preliminary data.</text>
</comment>
<dbReference type="Pfam" id="PF03060">
    <property type="entry name" value="NMO"/>
    <property type="match status" value="1"/>
</dbReference>
<dbReference type="Gene3D" id="3.20.20.70">
    <property type="entry name" value="Aldolase class I"/>
    <property type="match status" value="1"/>
</dbReference>
<keyword evidence="5" id="KW-1185">Reference proteome</keyword>
<dbReference type="EMBL" id="VFPA01000001">
    <property type="protein sequence ID" value="TQM14637.1"/>
    <property type="molecule type" value="Genomic_DNA"/>
</dbReference>
<dbReference type="PANTHER" id="PTHR32332">
    <property type="entry name" value="2-NITROPROPANE DIOXYGENASE"/>
    <property type="match status" value="1"/>
</dbReference>
<dbReference type="Proteomes" id="UP000315677">
    <property type="component" value="Unassembled WGS sequence"/>
</dbReference>
<sequence length="322" mass="32428">MLSTRFTELVGCDVPLQQAPMGLVSPPGLALAVARAGGVGTLSAPLGVAPRELAAWLDASVDAGAGVLAVNFITDQVDPAAVGVAGARARIVDFFWNVPDRRLVDAAHEAGALVNWQVGSLSEAVLAVEVGADVVTVQGSEAGGHVRGDTPLLALLAAVLRAVDVPVLAAGGIAEPRALAAVLAAGASGARVGTRFLAARESGAHPEYVLALLAAGPESTAVTDAFAECPMCATLPRARVLRSAVEAVGAWGSGSVGTVAAGDGERPLPPRAGLPPHKGVHGQVHAMALYAGGAVEHVTAVRAAEEVVRELAEGAEVLLRRW</sequence>
<dbReference type="GO" id="GO:0018580">
    <property type="term" value="F:nitronate monooxygenase activity"/>
    <property type="evidence" value="ECO:0007669"/>
    <property type="project" value="InterPro"/>
</dbReference>
<dbReference type="PANTHER" id="PTHR32332:SF20">
    <property type="entry name" value="2-NITROPROPANE DIOXYGENASE-LIKE PROTEIN"/>
    <property type="match status" value="1"/>
</dbReference>
<evidence type="ECO:0000313" key="4">
    <source>
        <dbReference type="EMBL" id="TQM14637.1"/>
    </source>
</evidence>
<keyword evidence="1" id="KW-0285">Flavoprotein</keyword>
<evidence type="ECO:0000313" key="5">
    <source>
        <dbReference type="Proteomes" id="UP000315677"/>
    </source>
</evidence>
<dbReference type="InterPro" id="IPR004136">
    <property type="entry name" value="NMO"/>
</dbReference>
<dbReference type="CDD" id="cd04730">
    <property type="entry name" value="NPD_like"/>
    <property type="match status" value="1"/>
</dbReference>
<keyword evidence="2" id="KW-0288">FMN</keyword>
<evidence type="ECO:0000256" key="1">
    <source>
        <dbReference type="ARBA" id="ARBA00022630"/>
    </source>
</evidence>